<dbReference type="SUPFAM" id="SSF49503">
    <property type="entry name" value="Cupredoxins"/>
    <property type="match status" value="1"/>
</dbReference>
<evidence type="ECO:0000256" key="2">
    <source>
        <dbReference type="ARBA" id="ARBA00007866"/>
    </source>
</evidence>
<evidence type="ECO:0000256" key="14">
    <source>
        <dbReference type="ARBA" id="ARBA00049512"/>
    </source>
</evidence>
<dbReference type="InterPro" id="IPR011759">
    <property type="entry name" value="Cyt_c_oxidase_su2_TM_dom"/>
</dbReference>
<comment type="cofactor">
    <cofactor evidence="15">
        <name>Cu cation</name>
        <dbReference type="ChEBI" id="CHEBI:23378"/>
    </cofactor>
    <text evidence="15">Binds a copper A center.</text>
</comment>
<dbReference type="PRINTS" id="PR01166">
    <property type="entry name" value="CYCOXIDASEII"/>
</dbReference>
<dbReference type="EMBL" id="MK721549">
    <property type="protein sequence ID" value="QDO71947.1"/>
    <property type="molecule type" value="Genomic_DNA"/>
</dbReference>
<dbReference type="SUPFAM" id="SSF81464">
    <property type="entry name" value="Cytochrome c oxidase subunit II-like, transmembrane region"/>
    <property type="match status" value="1"/>
</dbReference>
<dbReference type="RefSeq" id="YP_009681522.1">
    <property type="nucleotide sequence ID" value="NC_044131.1"/>
</dbReference>
<dbReference type="GO" id="GO:0005507">
    <property type="term" value="F:copper ion binding"/>
    <property type="evidence" value="ECO:0007669"/>
    <property type="project" value="InterPro"/>
</dbReference>
<evidence type="ECO:0000256" key="7">
    <source>
        <dbReference type="ARBA" id="ARBA00022723"/>
    </source>
</evidence>
<keyword evidence="8" id="KW-0460">Magnesium</keyword>
<feature type="domain" description="Cytochrome oxidase subunit II transmembrane region profile" evidence="18">
    <location>
        <begin position="2"/>
        <end position="93"/>
    </location>
</feature>
<evidence type="ECO:0000256" key="6">
    <source>
        <dbReference type="ARBA" id="ARBA00022692"/>
    </source>
</evidence>
<dbReference type="PROSITE" id="PS50999">
    <property type="entry name" value="COX2_TM"/>
    <property type="match status" value="1"/>
</dbReference>
<keyword evidence="6 15" id="KW-0812">Transmembrane</keyword>
<evidence type="ECO:0000256" key="5">
    <source>
        <dbReference type="ARBA" id="ARBA00022660"/>
    </source>
</evidence>
<gene>
    <name evidence="19" type="primary">cox2</name>
</gene>
<dbReference type="Pfam" id="PF02790">
    <property type="entry name" value="COX2_TM"/>
    <property type="match status" value="1"/>
</dbReference>
<evidence type="ECO:0000256" key="16">
    <source>
        <dbReference type="SAM" id="Phobius"/>
    </source>
</evidence>
<keyword evidence="9" id="KW-1278">Translocase</keyword>
<dbReference type="GO" id="GO:0004129">
    <property type="term" value="F:cytochrome-c oxidase activity"/>
    <property type="evidence" value="ECO:0007669"/>
    <property type="project" value="UniProtKB-EC"/>
</dbReference>
<dbReference type="InterPro" id="IPR036257">
    <property type="entry name" value="Cyt_c_oxidase_su2_TM_sf"/>
</dbReference>
<accession>A0A516EZL6</accession>
<evidence type="ECO:0000256" key="3">
    <source>
        <dbReference type="ARBA" id="ARBA00015946"/>
    </source>
</evidence>
<dbReference type="GeneID" id="41043498"/>
<protein>
    <recommendedName>
        <fullName evidence="3 15">Cytochrome c oxidase subunit 2</fullName>
    </recommendedName>
</protein>
<evidence type="ECO:0000259" key="17">
    <source>
        <dbReference type="PROSITE" id="PS50857"/>
    </source>
</evidence>
<dbReference type="InterPro" id="IPR001505">
    <property type="entry name" value="Copper_CuA"/>
</dbReference>
<keyword evidence="15" id="KW-0999">Mitochondrion inner membrane</keyword>
<feature type="domain" description="Cytochrome oxidase subunit II copper A binding" evidence="17">
    <location>
        <begin position="94"/>
        <end position="230"/>
    </location>
</feature>
<feature type="transmembrane region" description="Helical" evidence="16">
    <location>
        <begin position="65"/>
        <end position="87"/>
    </location>
</feature>
<dbReference type="InterPro" id="IPR045187">
    <property type="entry name" value="CcO_II"/>
</dbReference>
<comment type="subcellular location">
    <subcellularLocation>
        <location evidence="1">Membrane</location>
        <topology evidence="1">Multi-pass membrane protein</topology>
    </subcellularLocation>
    <subcellularLocation>
        <location evidence="15">Mitochondrion inner membrane</location>
        <topology evidence="15">Multi-pass membrane protein</topology>
    </subcellularLocation>
</comment>
<evidence type="ECO:0000256" key="8">
    <source>
        <dbReference type="ARBA" id="ARBA00022842"/>
    </source>
</evidence>
<organism evidence="19">
    <name type="scientific">Septifer bilocularis</name>
    <dbReference type="NCBI Taxonomy" id="102393"/>
    <lineage>
        <taxon>Eukaryota</taxon>
        <taxon>Metazoa</taxon>
        <taxon>Spiralia</taxon>
        <taxon>Lophotrochozoa</taxon>
        <taxon>Mollusca</taxon>
        <taxon>Bivalvia</taxon>
        <taxon>Autobranchia</taxon>
        <taxon>Pteriomorphia</taxon>
        <taxon>Mytilida</taxon>
        <taxon>Mytiloidea</taxon>
        <taxon>Mytilidae</taxon>
        <taxon>Mytilinae</taxon>
        <taxon>Septifer</taxon>
    </lineage>
</organism>
<evidence type="ECO:0000256" key="15">
    <source>
        <dbReference type="RuleBase" id="RU000457"/>
    </source>
</evidence>
<sequence length="238" mass="27852">MVVFYGSMYFRDCIYKIGQDILVYHGYVMMVVFLVLMLVLYVGYTVVTCTGYRSRFFTDHQQLEWWWTVIPMILLAALWCPSTLNLYRMDDIKIPRWNFKALGKQWYWSYECETPNKKVFMFDSYMKQDSGTTEEGGYRLLDVDHRMVAPAGVQTTVFVTSPDVLHSFSLYGTMLKVDAIPGRLNQLPLLVNRVCILYGQCSEICGVNHSFMPIVIEFIPEQYFIKWINAMEEFKSLG</sequence>
<evidence type="ECO:0000259" key="18">
    <source>
        <dbReference type="PROSITE" id="PS50999"/>
    </source>
</evidence>
<dbReference type="Gene3D" id="2.60.40.420">
    <property type="entry name" value="Cupredoxins - blue copper proteins"/>
    <property type="match status" value="1"/>
</dbReference>
<keyword evidence="15 19" id="KW-0496">Mitochondrion</keyword>
<keyword evidence="12 15" id="KW-0186">Copper</keyword>
<keyword evidence="11 16" id="KW-1133">Transmembrane helix</keyword>
<keyword evidence="5 15" id="KW-0679">Respiratory chain</keyword>
<keyword evidence="4 15" id="KW-0813">Transport</keyword>
<dbReference type="InterPro" id="IPR002429">
    <property type="entry name" value="CcO_II-like_C"/>
</dbReference>
<proteinExistence type="inferred from homology"/>
<name>A0A516EZL6_9BIVA</name>
<evidence type="ECO:0000256" key="10">
    <source>
        <dbReference type="ARBA" id="ARBA00022982"/>
    </source>
</evidence>
<dbReference type="PROSITE" id="PS50857">
    <property type="entry name" value="COX2_CUA"/>
    <property type="match status" value="1"/>
</dbReference>
<keyword evidence="13 15" id="KW-0472">Membrane</keyword>
<comment type="catalytic activity">
    <reaction evidence="14">
        <text>4 Fe(II)-[cytochrome c] + O2 + 8 H(+)(in) = 4 Fe(III)-[cytochrome c] + 2 H2O + 4 H(+)(out)</text>
        <dbReference type="Rhea" id="RHEA:11436"/>
        <dbReference type="Rhea" id="RHEA-COMP:10350"/>
        <dbReference type="Rhea" id="RHEA-COMP:14399"/>
        <dbReference type="ChEBI" id="CHEBI:15377"/>
        <dbReference type="ChEBI" id="CHEBI:15378"/>
        <dbReference type="ChEBI" id="CHEBI:15379"/>
        <dbReference type="ChEBI" id="CHEBI:29033"/>
        <dbReference type="ChEBI" id="CHEBI:29034"/>
        <dbReference type="EC" id="7.1.1.9"/>
    </reaction>
    <physiologicalReaction direction="left-to-right" evidence="14">
        <dbReference type="Rhea" id="RHEA:11437"/>
    </physiologicalReaction>
</comment>
<feature type="transmembrane region" description="Helical" evidence="16">
    <location>
        <begin position="21"/>
        <end position="45"/>
    </location>
</feature>
<evidence type="ECO:0000256" key="13">
    <source>
        <dbReference type="ARBA" id="ARBA00023136"/>
    </source>
</evidence>
<evidence type="ECO:0000313" key="19">
    <source>
        <dbReference type="EMBL" id="QDO71947.1"/>
    </source>
</evidence>
<geneLocation type="mitochondrion" evidence="19"/>
<comment type="similarity">
    <text evidence="2 15">Belongs to the cytochrome c oxidase subunit 2 family.</text>
</comment>
<evidence type="ECO:0000256" key="9">
    <source>
        <dbReference type="ARBA" id="ARBA00022967"/>
    </source>
</evidence>
<evidence type="ECO:0000256" key="1">
    <source>
        <dbReference type="ARBA" id="ARBA00004141"/>
    </source>
</evidence>
<dbReference type="AlphaFoldDB" id="A0A516EZL6"/>
<dbReference type="GO" id="GO:0005743">
    <property type="term" value="C:mitochondrial inner membrane"/>
    <property type="evidence" value="ECO:0007669"/>
    <property type="project" value="UniProtKB-SubCell"/>
</dbReference>
<evidence type="ECO:0000256" key="11">
    <source>
        <dbReference type="ARBA" id="ARBA00022989"/>
    </source>
</evidence>
<dbReference type="InterPro" id="IPR008972">
    <property type="entry name" value="Cupredoxin"/>
</dbReference>
<keyword evidence="7 15" id="KW-0479">Metal-binding</keyword>
<dbReference type="GO" id="GO:0042773">
    <property type="term" value="P:ATP synthesis coupled electron transport"/>
    <property type="evidence" value="ECO:0007669"/>
    <property type="project" value="TreeGrafter"/>
</dbReference>
<dbReference type="Pfam" id="PF00116">
    <property type="entry name" value="COX2"/>
    <property type="match status" value="1"/>
</dbReference>
<dbReference type="Gene3D" id="1.10.287.90">
    <property type="match status" value="1"/>
</dbReference>
<dbReference type="PANTHER" id="PTHR22888">
    <property type="entry name" value="CYTOCHROME C OXIDASE, SUBUNIT II"/>
    <property type="match status" value="1"/>
</dbReference>
<dbReference type="PROSITE" id="PS00078">
    <property type="entry name" value="COX2"/>
    <property type="match status" value="1"/>
</dbReference>
<evidence type="ECO:0000256" key="4">
    <source>
        <dbReference type="ARBA" id="ARBA00022448"/>
    </source>
</evidence>
<keyword evidence="10 15" id="KW-0249">Electron transport</keyword>
<dbReference type="PANTHER" id="PTHR22888:SF9">
    <property type="entry name" value="CYTOCHROME C OXIDASE SUBUNIT 2"/>
    <property type="match status" value="1"/>
</dbReference>
<reference evidence="19" key="1">
    <citation type="journal article" date="2019" name="Mol. Phylogenet. Evol.">
        <title>A mitochondrial genome phylogeny of Mytilidae (Bivalvia: Mytilida).</title>
        <authorList>
            <person name="Lee Y."/>
            <person name="Kwak H."/>
            <person name="Shin J."/>
            <person name="Kim S.C."/>
            <person name="Kim T."/>
            <person name="Park J.K."/>
        </authorList>
    </citation>
    <scope>NUCLEOTIDE SEQUENCE</scope>
</reference>
<evidence type="ECO:0000256" key="12">
    <source>
        <dbReference type="ARBA" id="ARBA00023008"/>
    </source>
</evidence>
<comment type="function">
    <text evidence="15">Component of the cytochrome c oxidase, the last enzyme in the mitochondrial electron transport chain which drives oxidative phosphorylation. The respiratory chain contains 3 multisubunit complexes succinate dehydrogenase (complex II, CII), ubiquinol-cytochrome c oxidoreductase (cytochrome b-c1 complex, complex III, CIII) and cytochrome c oxidase (complex IV, CIV), that cooperate to transfer electrons derived from NADH and succinate to molecular oxygen, creating an electrochemical gradient over the inner membrane that drives transmembrane transport and the ATP synthase. Cytochrome c oxidase is the component of the respiratory chain that catalyzes the reduction of oxygen to water. Electrons originating from reduced cytochrome c in the intermembrane space (IMS) are transferred via the dinuclear copper A center (CU(A)) of subunit 2 and heme A of subunit 1 to the active site in subunit 1, a binuclear center (BNC) formed by heme A3 and copper B (CU(B)). The BNC reduces molecular oxygen to 2 water molecules using 4 electrons from cytochrome c in the IMS and 4 protons from the mitochondrial matrix.</text>
</comment>